<keyword evidence="2" id="KW-1185">Reference proteome</keyword>
<sequence length="538" mass="60427">MPWKPEYPGEFPTLGWEMLSWYSEMLARPDRGEYEPLVLTNEQAQFILDFYRLDPRTGRFVYRSAILSRAKKWGKSPITGAIGIGEGLGPALFDGWDANGRPVGKPWLEVMTPLVQFAATEENQALNAFNPMLEMIRLGPVMDYYDVDPLDSFVALPRGRMEYITSAGRSKEGQRPVFVALDQTESWDNAQSRHLAEVVRRNLSGTGGRSLETPNSYVPGSNSVAEESFKIAEMMAEGKTKVSNILVDHREAPAETDLADRQSLREGLLYTYGDSAMENGGWRDLEPIIDDILNPRMNPQHARQYFLNQITQAADAYVSQPEMRAIIDPAKRIDDGDTIVLGFDGSRGRVRGKADATALVGMRVSDKHLFEVGVWEAGPNDSQDWQPNVLDVDSRVEDCFQRFNVVGFYADPSGWSGQVANWEAKYHRRLRVRASRSEPIAAWPRGKDSRVSEMVELLRQAIVAGEISMSQSSALLRHFMNARRRATRSGYLLYKEFPKSPDKIDATYASMLAYKACLDAIAAGIGSRRAKRKRGSFF</sequence>
<dbReference type="EMBL" id="CP011309">
    <property type="protein sequence ID" value="AKF27797.1"/>
    <property type="molecule type" value="Genomic_DNA"/>
</dbReference>
<dbReference type="PATRIC" id="fig|92706.3.peg.2016"/>
<evidence type="ECO:0000313" key="2">
    <source>
        <dbReference type="Proteomes" id="UP000034037"/>
    </source>
</evidence>
<accession>A0A0F6Z645</accession>
<name>A0A0F6Z645_9CORY</name>
<reference evidence="1 2" key="1">
    <citation type="submission" date="2015-04" db="EMBL/GenBank/DDBJ databases">
        <title>Complete Genome Sequence of Brevibacterium flavum ATCC 15168.</title>
        <authorList>
            <person name="Ahn J."/>
            <person name="Park G."/>
            <person name="Jeon W."/>
            <person name="Jang Y."/>
            <person name="Jang M."/>
            <person name="Lee H."/>
            <person name="Lee H."/>
        </authorList>
    </citation>
    <scope>NUCLEOTIDE SEQUENCE [LARGE SCALE GENOMIC DNA]</scope>
    <source>
        <strain evidence="1 2">ATCC 15168</strain>
    </source>
</reference>
<evidence type="ECO:0000313" key="1">
    <source>
        <dbReference type="EMBL" id="AKF27797.1"/>
    </source>
</evidence>
<dbReference type="Gene3D" id="3.30.420.240">
    <property type="match status" value="1"/>
</dbReference>
<organism evidence="1 2">
    <name type="scientific">[Brevibacterium] flavum</name>
    <dbReference type="NCBI Taxonomy" id="92706"/>
    <lineage>
        <taxon>Bacteria</taxon>
        <taxon>Bacillati</taxon>
        <taxon>Actinomycetota</taxon>
        <taxon>Actinomycetes</taxon>
        <taxon>Mycobacteriales</taxon>
        <taxon>Corynebacteriaceae</taxon>
        <taxon>Corynebacterium</taxon>
    </lineage>
</organism>
<evidence type="ECO:0008006" key="3">
    <source>
        <dbReference type="Google" id="ProtNLM"/>
    </source>
</evidence>
<dbReference type="AlphaFoldDB" id="A0A0F6Z645"/>
<proteinExistence type="predicted"/>
<protein>
    <recommendedName>
        <fullName evidence="3">Terminase</fullName>
    </recommendedName>
</protein>
<dbReference type="HOGENOM" id="CLU_036719_0_0_11"/>
<gene>
    <name evidence="1" type="ORF">YH66_09655</name>
</gene>
<dbReference type="Proteomes" id="UP000034037">
    <property type="component" value="Chromosome"/>
</dbReference>